<dbReference type="Proteomes" id="UP001630127">
    <property type="component" value="Unassembled WGS sequence"/>
</dbReference>
<proteinExistence type="predicted"/>
<dbReference type="EMBL" id="JBJUIK010000012">
    <property type="protein sequence ID" value="KAL3510784.1"/>
    <property type="molecule type" value="Genomic_DNA"/>
</dbReference>
<evidence type="ECO:0000313" key="3">
    <source>
        <dbReference type="Proteomes" id="UP001630127"/>
    </source>
</evidence>
<dbReference type="AlphaFoldDB" id="A0ABD2YVA0"/>
<reference evidence="2 3" key="1">
    <citation type="submission" date="2024-11" db="EMBL/GenBank/DDBJ databases">
        <title>A near-complete genome assembly of Cinchona calisaya.</title>
        <authorList>
            <person name="Lian D.C."/>
            <person name="Zhao X.W."/>
            <person name="Wei L."/>
        </authorList>
    </citation>
    <scope>NUCLEOTIDE SEQUENCE [LARGE SCALE GENOMIC DNA]</scope>
    <source>
        <tissue evidence="2">Nenye</tissue>
    </source>
</reference>
<sequence>MRLDRYLGPLKRGIDSHAPPGKMIKNSPAYPIACQLRIKNRSDQKALSDHKAPRQIGPGQQVLFDQGVLPAESKDDPRLLDRPYNFGKHLIQATDRILVTKIGEIAMPTSFRLCPLTPV</sequence>
<feature type="region of interest" description="Disordered" evidence="1">
    <location>
        <begin position="1"/>
        <end position="25"/>
    </location>
</feature>
<organism evidence="2 3">
    <name type="scientific">Cinchona calisaya</name>
    <dbReference type="NCBI Taxonomy" id="153742"/>
    <lineage>
        <taxon>Eukaryota</taxon>
        <taxon>Viridiplantae</taxon>
        <taxon>Streptophyta</taxon>
        <taxon>Embryophyta</taxon>
        <taxon>Tracheophyta</taxon>
        <taxon>Spermatophyta</taxon>
        <taxon>Magnoliopsida</taxon>
        <taxon>eudicotyledons</taxon>
        <taxon>Gunneridae</taxon>
        <taxon>Pentapetalae</taxon>
        <taxon>asterids</taxon>
        <taxon>lamiids</taxon>
        <taxon>Gentianales</taxon>
        <taxon>Rubiaceae</taxon>
        <taxon>Cinchonoideae</taxon>
        <taxon>Cinchoneae</taxon>
        <taxon>Cinchona</taxon>
    </lineage>
</organism>
<evidence type="ECO:0000313" key="2">
    <source>
        <dbReference type="EMBL" id="KAL3510784.1"/>
    </source>
</evidence>
<accession>A0ABD2YVA0</accession>
<gene>
    <name evidence="2" type="ORF">ACH5RR_030185</name>
</gene>
<name>A0ABD2YVA0_9GENT</name>
<evidence type="ECO:0000256" key="1">
    <source>
        <dbReference type="SAM" id="MobiDB-lite"/>
    </source>
</evidence>
<comment type="caution">
    <text evidence="2">The sequence shown here is derived from an EMBL/GenBank/DDBJ whole genome shotgun (WGS) entry which is preliminary data.</text>
</comment>
<protein>
    <submittedName>
        <fullName evidence="2">Uncharacterized protein</fullName>
    </submittedName>
</protein>
<keyword evidence="3" id="KW-1185">Reference proteome</keyword>